<accession>A0A397H854</accession>
<comment type="caution">
    <text evidence="3">The sequence shown here is derived from an EMBL/GenBank/DDBJ whole genome shotgun (WGS) entry which is preliminary data.</text>
</comment>
<dbReference type="Proteomes" id="UP000266861">
    <property type="component" value="Unassembled WGS sequence"/>
</dbReference>
<evidence type="ECO:0000256" key="2">
    <source>
        <dbReference type="SAM" id="Phobius"/>
    </source>
</evidence>
<keyword evidence="2" id="KW-0472">Membrane</keyword>
<evidence type="ECO:0000313" key="3">
    <source>
        <dbReference type="EMBL" id="RHZ57874.1"/>
    </source>
</evidence>
<sequence>MSENNKNNNTNKGNNNSLPLHLKKTYGSLTRRQKEIYNECTSCTEKIRFLEGLIEERKKSEIGTKIIGLVLYTLITNFIVVIYVLFFKDEKSTTYFVVLLNTVYYNVFIILPTVTITLANISIEIAKLIVKFYNKKHGIRKQM</sequence>
<keyword evidence="2" id="KW-1133">Transmembrane helix</keyword>
<feature type="region of interest" description="Disordered" evidence="1">
    <location>
        <begin position="1"/>
        <end position="20"/>
    </location>
</feature>
<evidence type="ECO:0000313" key="4">
    <source>
        <dbReference type="Proteomes" id="UP000266861"/>
    </source>
</evidence>
<organism evidence="3 4">
    <name type="scientific">Diversispora epigaea</name>
    <dbReference type="NCBI Taxonomy" id="1348612"/>
    <lineage>
        <taxon>Eukaryota</taxon>
        <taxon>Fungi</taxon>
        <taxon>Fungi incertae sedis</taxon>
        <taxon>Mucoromycota</taxon>
        <taxon>Glomeromycotina</taxon>
        <taxon>Glomeromycetes</taxon>
        <taxon>Diversisporales</taxon>
        <taxon>Diversisporaceae</taxon>
        <taxon>Diversispora</taxon>
    </lineage>
</organism>
<feature type="transmembrane region" description="Helical" evidence="2">
    <location>
        <begin position="107"/>
        <end position="130"/>
    </location>
</feature>
<dbReference type="EMBL" id="PQFF01000342">
    <property type="protein sequence ID" value="RHZ57874.1"/>
    <property type="molecule type" value="Genomic_DNA"/>
</dbReference>
<dbReference type="OrthoDB" id="2426833at2759"/>
<evidence type="ECO:0000256" key="1">
    <source>
        <dbReference type="SAM" id="MobiDB-lite"/>
    </source>
</evidence>
<keyword evidence="2" id="KW-0812">Transmembrane</keyword>
<feature type="compositionally biased region" description="Low complexity" evidence="1">
    <location>
        <begin position="1"/>
        <end position="16"/>
    </location>
</feature>
<reference evidence="3 4" key="1">
    <citation type="submission" date="2018-08" db="EMBL/GenBank/DDBJ databases">
        <title>Genome and evolution of the arbuscular mycorrhizal fungus Diversispora epigaea (formerly Glomus versiforme) and its bacterial endosymbionts.</title>
        <authorList>
            <person name="Sun X."/>
            <person name="Fei Z."/>
            <person name="Harrison M."/>
        </authorList>
    </citation>
    <scope>NUCLEOTIDE SEQUENCE [LARGE SCALE GENOMIC DNA]</scope>
    <source>
        <strain evidence="3 4">IT104</strain>
    </source>
</reference>
<gene>
    <name evidence="3" type="ORF">Glove_382g5</name>
</gene>
<keyword evidence="4" id="KW-1185">Reference proteome</keyword>
<feature type="transmembrane region" description="Helical" evidence="2">
    <location>
        <begin position="66"/>
        <end position="87"/>
    </location>
</feature>
<dbReference type="AlphaFoldDB" id="A0A397H854"/>
<proteinExistence type="predicted"/>
<protein>
    <submittedName>
        <fullName evidence="3">Uncharacterized protein</fullName>
    </submittedName>
</protein>
<name>A0A397H854_9GLOM</name>